<sequence>MNSIHYQALREAAQNYQSMLAWYEAIPDSPDAEVDCDEALAAFKRQIRHREVDIIADLLDELEAAKKRIAELEEEKETLRPVGVMSRRAFWRLENRGPRFIALWPGPGIYLPRKRPDDGVIVYARTDTGIEVVSAPVASGIRIKGENDTSIKD</sequence>
<proteinExistence type="predicted"/>
<organism evidence="3 4">
    <name type="scientific">Escherichia coli</name>
    <dbReference type="NCBI Taxonomy" id="562"/>
    <lineage>
        <taxon>Bacteria</taxon>
        <taxon>Pseudomonadati</taxon>
        <taxon>Pseudomonadota</taxon>
        <taxon>Gammaproteobacteria</taxon>
        <taxon>Enterobacterales</taxon>
        <taxon>Enterobacteriaceae</taxon>
        <taxon>Escherichia</taxon>
    </lineage>
</organism>
<evidence type="ECO:0000313" key="2">
    <source>
        <dbReference type="EMBL" id="QMO42644.1"/>
    </source>
</evidence>
<protein>
    <submittedName>
        <fullName evidence="3">Ead/Ea22-like family protein</fullName>
    </submittedName>
</protein>
<dbReference type="RefSeq" id="WP_061341966.1">
    <property type="nucleotide sequence ID" value="NZ_CAJVBX010000004.1"/>
</dbReference>
<evidence type="ECO:0000313" key="5">
    <source>
        <dbReference type="Proteomes" id="UP000514754"/>
    </source>
</evidence>
<reference evidence="4 5" key="1">
    <citation type="submission" date="2020-06" db="EMBL/GenBank/DDBJ databases">
        <title>REHAB project genomes.</title>
        <authorList>
            <person name="Shaw L.P."/>
        </authorList>
    </citation>
    <scope>NUCLEOTIDE SEQUENCE [LARGE SCALE GENOMIC DNA]</scope>
    <source>
        <strain evidence="3 4">RHB01-C20</strain>
        <strain evidence="2 5">RHB10-C12</strain>
    </source>
</reference>
<dbReference type="EMBL" id="CP055981">
    <property type="protein sequence ID" value="QMS39172.1"/>
    <property type="molecule type" value="Genomic_DNA"/>
</dbReference>
<evidence type="ECO:0000313" key="4">
    <source>
        <dbReference type="Proteomes" id="UP000514533"/>
    </source>
</evidence>
<dbReference type="InterPro" id="IPR025153">
    <property type="entry name" value="Ead_Ea22"/>
</dbReference>
<feature type="coiled-coil region" evidence="1">
    <location>
        <begin position="55"/>
        <end position="82"/>
    </location>
</feature>
<dbReference type="EMBL" id="CP057906">
    <property type="protein sequence ID" value="QMO42644.1"/>
    <property type="molecule type" value="Genomic_DNA"/>
</dbReference>
<dbReference type="Proteomes" id="UP000514533">
    <property type="component" value="Chromosome"/>
</dbReference>
<evidence type="ECO:0000313" key="3">
    <source>
        <dbReference type="EMBL" id="QMS39172.1"/>
    </source>
</evidence>
<dbReference type="AlphaFoldDB" id="A0A7H9RR79"/>
<keyword evidence="1" id="KW-0175">Coiled coil</keyword>
<evidence type="ECO:0000256" key="1">
    <source>
        <dbReference type="SAM" id="Coils"/>
    </source>
</evidence>
<dbReference type="Pfam" id="PF13935">
    <property type="entry name" value="Ead_Ea22"/>
    <property type="match status" value="1"/>
</dbReference>
<accession>A0A7H9RR79</accession>
<name>A0A7H9RR79_ECOLX</name>
<dbReference type="Proteomes" id="UP000514754">
    <property type="component" value="Chromosome"/>
</dbReference>
<gene>
    <name evidence="3" type="ORF">HVV39_14695</name>
    <name evidence="2" type="ORF">HVW43_21135</name>
</gene>